<dbReference type="PANTHER" id="PTHR43083:SF6">
    <property type="entry name" value="MANNAN POLYMERASE COMPLEXES SUBUNIT MNN9"/>
    <property type="match status" value="1"/>
</dbReference>
<reference evidence="3 4" key="1">
    <citation type="journal article" date="2018" name="Front. Microbiol.">
        <title>Prospects for Fungal Bioremediation of Acidic Radioactive Waste Sites: Characterization and Genome Sequence of Rhodotorula taiwanensis MD1149.</title>
        <authorList>
            <person name="Tkavc R."/>
            <person name="Matrosova V.Y."/>
            <person name="Grichenko O.E."/>
            <person name="Gostincar C."/>
            <person name="Volpe R.P."/>
            <person name="Klimenkova P."/>
            <person name="Gaidamakova E.K."/>
            <person name="Zhou C.E."/>
            <person name="Stewart B.J."/>
            <person name="Lyman M.G."/>
            <person name="Malfatti S.A."/>
            <person name="Rubinfeld B."/>
            <person name="Courtot M."/>
            <person name="Singh J."/>
            <person name="Dalgard C.L."/>
            <person name="Hamilton T."/>
            <person name="Frey K.G."/>
            <person name="Gunde-Cimerman N."/>
            <person name="Dugan L."/>
            <person name="Daly M.J."/>
        </authorList>
    </citation>
    <scope>NUCLEOTIDE SEQUENCE [LARGE SCALE GENOMIC DNA]</scope>
    <source>
        <strain evidence="3 4">MD1149</strain>
    </source>
</reference>
<gene>
    <name evidence="3" type="ORF">BMF94_3834</name>
</gene>
<organism evidence="3 4">
    <name type="scientific">Rhodotorula taiwanensis</name>
    <dbReference type="NCBI Taxonomy" id="741276"/>
    <lineage>
        <taxon>Eukaryota</taxon>
        <taxon>Fungi</taxon>
        <taxon>Dikarya</taxon>
        <taxon>Basidiomycota</taxon>
        <taxon>Pucciniomycotina</taxon>
        <taxon>Microbotryomycetes</taxon>
        <taxon>Sporidiobolales</taxon>
        <taxon>Sporidiobolaceae</taxon>
        <taxon>Rhodotorula</taxon>
    </lineage>
</organism>
<comment type="caution">
    <text evidence="3">The sequence shown here is derived from an EMBL/GenBank/DDBJ whole genome shotgun (WGS) entry which is preliminary data.</text>
</comment>
<dbReference type="GO" id="GO:0000136">
    <property type="term" value="C:mannan polymerase complex"/>
    <property type="evidence" value="ECO:0007669"/>
    <property type="project" value="TreeGrafter"/>
</dbReference>
<dbReference type="InterPro" id="IPR029044">
    <property type="entry name" value="Nucleotide-diphossugar_trans"/>
</dbReference>
<feature type="transmembrane region" description="Helical" evidence="2">
    <location>
        <begin position="65"/>
        <end position="85"/>
    </location>
</feature>
<dbReference type="PANTHER" id="PTHR43083">
    <property type="entry name" value="MANNAN POLYMERASE II"/>
    <property type="match status" value="1"/>
</dbReference>
<keyword evidence="4" id="KW-1185">Reference proteome</keyword>
<keyword evidence="2" id="KW-1133">Transmembrane helix</keyword>
<sequence>MLPASKRRNAPHANLPLPLSTSRDHLVHVNPHQTGYATANGYKDKALRPQSLRIRLQHALTRKSALAALFVAAFVSLAWAVGLLGNSPRSRSTVGAKGGVVVRDWQQPGLGVKGVRGGILIDELGVAAPAQLYNETVLILCPMRNAIEHIWHFFHLVDSLSYPRHLIHLAVLVSDTTDGTYQRAVELADERQYGHQYRGNRYGRISVYQKDFAATAANQGAGSGDDYAGQNVGKERHDYAVQVGRRKLLGKSRTWLLSTALVPEVDWVLWADVDVVDYESTLIERLMAYAKGSLPESSTSKIGADVVVPNCVWKTYNEMGAYDRNNWVETPESQALKATLPADRVLIEGYKDHPTYRFNLASLAPSHPSQLAPHNPYLAAASLALSTLAAYPPPGDITLPLELVGAHSIPDTIELDGVGGCAALVRAEVHREGAVFPAWPPVDHQLETEGFAQLVKALRRPNDASATSRGRLLGLPRYYVYHGLYG</sequence>
<evidence type="ECO:0000256" key="1">
    <source>
        <dbReference type="ARBA" id="ARBA00037964"/>
    </source>
</evidence>
<evidence type="ECO:0000313" key="4">
    <source>
        <dbReference type="Proteomes" id="UP000237144"/>
    </source>
</evidence>
<dbReference type="EMBL" id="PJQD01000040">
    <property type="protein sequence ID" value="POY73141.1"/>
    <property type="molecule type" value="Genomic_DNA"/>
</dbReference>
<keyword evidence="2" id="KW-0812">Transmembrane</keyword>
<proteinExistence type="inferred from homology"/>
<dbReference type="AlphaFoldDB" id="A0A2S5B8U4"/>
<evidence type="ECO:0000256" key="2">
    <source>
        <dbReference type="SAM" id="Phobius"/>
    </source>
</evidence>
<dbReference type="Proteomes" id="UP000237144">
    <property type="component" value="Unassembled WGS sequence"/>
</dbReference>
<dbReference type="GO" id="GO:0000032">
    <property type="term" value="P:cell wall mannoprotein biosynthetic process"/>
    <property type="evidence" value="ECO:0007669"/>
    <property type="project" value="TreeGrafter"/>
</dbReference>
<dbReference type="GO" id="GO:0000009">
    <property type="term" value="F:alpha-1,6-mannosyltransferase activity"/>
    <property type="evidence" value="ECO:0007669"/>
    <property type="project" value="TreeGrafter"/>
</dbReference>
<protein>
    <submittedName>
        <fullName evidence="3">Uncharacterized protein</fullName>
    </submittedName>
</protein>
<accession>A0A2S5B8U4</accession>
<comment type="similarity">
    <text evidence="1">Belongs to the ANP1/MMN9/VAN1 family.</text>
</comment>
<dbReference type="GO" id="GO:0006487">
    <property type="term" value="P:protein N-linked glycosylation"/>
    <property type="evidence" value="ECO:0007669"/>
    <property type="project" value="TreeGrafter"/>
</dbReference>
<name>A0A2S5B8U4_9BASI</name>
<dbReference type="Gene3D" id="3.90.550.10">
    <property type="entry name" value="Spore Coat Polysaccharide Biosynthesis Protein SpsA, Chain A"/>
    <property type="match status" value="1"/>
</dbReference>
<keyword evidence="2" id="KW-0472">Membrane</keyword>
<dbReference type="Pfam" id="PF03452">
    <property type="entry name" value="Anp1"/>
    <property type="match status" value="1"/>
</dbReference>
<evidence type="ECO:0000313" key="3">
    <source>
        <dbReference type="EMBL" id="POY73141.1"/>
    </source>
</evidence>
<dbReference type="InterPro" id="IPR052086">
    <property type="entry name" value="Mannan_Polymerase_Subunit"/>
</dbReference>
<dbReference type="OrthoDB" id="2405412at2759"/>
<dbReference type="STRING" id="741276.A0A2S5B8U4"/>